<dbReference type="EMBL" id="VCEJ01000002">
    <property type="protein sequence ID" value="TLV04096.1"/>
    <property type="molecule type" value="Genomic_DNA"/>
</dbReference>
<gene>
    <name evidence="5" type="ORF">FEN17_07600</name>
</gene>
<dbReference type="PANTHER" id="PTHR31899:SF9">
    <property type="entry name" value="BETA-CAROTENE 3-HYDROXYLASE 1, CHLOROPLASTIC"/>
    <property type="match status" value="1"/>
</dbReference>
<reference evidence="5 6" key="1">
    <citation type="submission" date="2019-05" db="EMBL/GenBank/DDBJ databases">
        <authorList>
            <person name="Qu J.-H."/>
        </authorList>
    </citation>
    <scope>NUCLEOTIDE SEQUENCE [LARGE SCALE GENOMIC DNA]</scope>
    <source>
        <strain evidence="5 6">T17</strain>
    </source>
</reference>
<evidence type="ECO:0000256" key="3">
    <source>
        <dbReference type="ARBA" id="ARBA00023002"/>
    </source>
</evidence>
<dbReference type="PANTHER" id="PTHR31899">
    <property type="entry name" value="BETA-CAROTENE 3-HYDROXYLASE 1, CHLOROPLASTIC"/>
    <property type="match status" value="1"/>
</dbReference>
<keyword evidence="4" id="KW-1133">Transmembrane helix</keyword>
<dbReference type="GO" id="GO:0010291">
    <property type="term" value="F:beta-carotene 3-hydroxylase activity"/>
    <property type="evidence" value="ECO:0007669"/>
    <property type="project" value="TreeGrafter"/>
</dbReference>
<keyword evidence="2" id="KW-0125">Carotenoid biosynthesis</keyword>
<evidence type="ECO:0000313" key="5">
    <source>
        <dbReference type="EMBL" id="TLV04096.1"/>
    </source>
</evidence>
<organism evidence="5 6">
    <name type="scientific">Dyadobacter luticola</name>
    <dbReference type="NCBI Taxonomy" id="1979387"/>
    <lineage>
        <taxon>Bacteria</taxon>
        <taxon>Pseudomonadati</taxon>
        <taxon>Bacteroidota</taxon>
        <taxon>Cytophagia</taxon>
        <taxon>Cytophagales</taxon>
        <taxon>Spirosomataceae</taxon>
        <taxon>Dyadobacter</taxon>
    </lineage>
</organism>
<protein>
    <submittedName>
        <fullName evidence="5">Beta-carotene hydroxylase</fullName>
    </submittedName>
</protein>
<sequence>MINTLIVIGAFTAMECTAWLAHKYLMHGALWFLHHDHHQRDDGDFFEKNDYFFVIFATPGIACLGVGVAQGFNYWFWIGLGITIYGFTYFLVHDIFIHQRFKMFRNTESAYLKAIRRAHKMHHKHLGKNEGECFGMLWVPLKYYREARKTTAK</sequence>
<proteinExistence type="inferred from homology"/>
<comment type="similarity">
    <text evidence="1">Belongs to the sterol desaturase family.</text>
</comment>
<keyword evidence="6" id="KW-1185">Reference proteome</keyword>
<feature type="transmembrane region" description="Helical" evidence="4">
    <location>
        <begin position="51"/>
        <end position="69"/>
    </location>
</feature>
<dbReference type="Proteomes" id="UP000306402">
    <property type="component" value="Unassembled WGS sequence"/>
</dbReference>
<comment type="caution">
    <text evidence="5">The sequence shown here is derived from an EMBL/GenBank/DDBJ whole genome shotgun (WGS) entry which is preliminary data.</text>
</comment>
<dbReference type="AlphaFoldDB" id="A0A5R9L6A8"/>
<accession>A0A5R9L6A8</accession>
<keyword evidence="3" id="KW-0560">Oxidoreductase</keyword>
<evidence type="ECO:0000256" key="4">
    <source>
        <dbReference type="SAM" id="Phobius"/>
    </source>
</evidence>
<keyword evidence="4" id="KW-0812">Transmembrane</keyword>
<dbReference type="GO" id="GO:0016123">
    <property type="term" value="P:xanthophyll biosynthetic process"/>
    <property type="evidence" value="ECO:0007669"/>
    <property type="project" value="TreeGrafter"/>
</dbReference>
<evidence type="ECO:0000313" key="6">
    <source>
        <dbReference type="Proteomes" id="UP000306402"/>
    </source>
</evidence>
<name>A0A5R9L6A8_9BACT</name>
<evidence type="ECO:0000256" key="1">
    <source>
        <dbReference type="ARBA" id="ARBA00009324"/>
    </source>
</evidence>
<dbReference type="InterPro" id="IPR045019">
    <property type="entry name" value="BETA-OHASE-like"/>
</dbReference>
<feature type="transmembrane region" description="Helical" evidence="4">
    <location>
        <begin position="75"/>
        <end position="97"/>
    </location>
</feature>
<evidence type="ECO:0000256" key="2">
    <source>
        <dbReference type="ARBA" id="ARBA00022746"/>
    </source>
</evidence>
<dbReference type="OrthoDB" id="5243888at2"/>
<dbReference type="GO" id="GO:0016119">
    <property type="term" value="P:carotene metabolic process"/>
    <property type="evidence" value="ECO:0007669"/>
    <property type="project" value="TreeGrafter"/>
</dbReference>
<keyword evidence="4" id="KW-0472">Membrane</keyword>